<gene>
    <name evidence="1" type="ORF">SDC9_50493</name>
</gene>
<name>A0A644WKC2_9ZZZZ</name>
<organism evidence="1">
    <name type="scientific">bioreactor metagenome</name>
    <dbReference type="NCBI Taxonomy" id="1076179"/>
    <lineage>
        <taxon>unclassified sequences</taxon>
        <taxon>metagenomes</taxon>
        <taxon>ecological metagenomes</taxon>
    </lineage>
</organism>
<sequence>MSPLKNYTFIHCHSEAIRKNLMFSTKMRSFTVVQDDRKDFFSDVHKIRPYNLVNDLNCLRTVFLLLYKTRHIGNNYKEVIL</sequence>
<accession>A0A644WKC2</accession>
<evidence type="ECO:0000313" key="1">
    <source>
        <dbReference type="EMBL" id="MPM04220.1"/>
    </source>
</evidence>
<proteinExistence type="predicted"/>
<dbReference type="EMBL" id="VSSQ01001019">
    <property type="protein sequence ID" value="MPM04220.1"/>
    <property type="molecule type" value="Genomic_DNA"/>
</dbReference>
<reference evidence="1" key="1">
    <citation type="submission" date="2019-08" db="EMBL/GenBank/DDBJ databases">
        <authorList>
            <person name="Kucharzyk K."/>
            <person name="Murdoch R.W."/>
            <person name="Higgins S."/>
            <person name="Loffler F."/>
        </authorList>
    </citation>
    <scope>NUCLEOTIDE SEQUENCE</scope>
</reference>
<dbReference type="AlphaFoldDB" id="A0A644WKC2"/>
<protein>
    <submittedName>
        <fullName evidence="1">Uncharacterized protein</fullName>
    </submittedName>
</protein>
<comment type="caution">
    <text evidence="1">The sequence shown here is derived from an EMBL/GenBank/DDBJ whole genome shotgun (WGS) entry which is preliminary data.</text>
</comment>